<evidence type="ECO:0000259" key="7">
    <source>
        <dbReference type="PROSITE" id="PS51211"/>
    </source>
</evidence>
<dbReference type="InterPro" id="IPR015255">
    <property type="entry name" value="Vitellinogen_open_b-sht"/>
</dbReference>
<evidence type="ECO:0000256" key="5">
    <source>
        <dbReference type="PROSITE-ProRule" id="PRU00557"/>
    </source>
</evidence>
<dbReference type="SMART" id="SM00216">
    <property type="entry name" value="VWD"/>
    <property type="match status" value="1"/>
</dbReference>
<dbReference type="InterPro" id="IPR050733">
    <property type="entry name" value="Vitellogenin/Apolipophorin"/>
</dbReference>
<evidence type="ECO:0000259" key="8">
    <source>
        <dbReference type="PROSITE" id="PS51233"/>
    </source>
</evidence>
<proteinExistence type="predicted"/>
<dbReference type="SUPFAM" id="SSF56968">
    <property type="entry name" value="Lipovitellin-phosvitin complex, beta-sheet shell regions"/>
    <property type="match status" value="2"/>
</dbReference>
<evidence type="ECO:0000313" key="10">
    <source>
        <dbReference type="Proteomes" id="UP000594262"/>
    </source>
</evidence>
<organism evidence="9 10">
    <name type="scientific">Clytia hemisphaerica</name>
    <dbReference type="NCBI Taxonomy" id="252671"/>
    <lineage>
        <taxon>Eukaryota</taxon>
        <taxon>Metazoa</taxon>
        <taxon>Cnidaria</taxon>
        <taxon>Hydrozoa</taxon>
        <taxon>Hydroidolina</taxon>
        <taxon>Leptothecata</taxon>
        <taxon>Obeliida</taxon>
        <taxon>Clytiidae</taxon>
        <taxon>Clytia</taxon>
    </lineage>
</organism>
<dbReference type="Gene3D" id="2.20.80.10">
    <property type="entry name" value="Lipovitellin-phosvitin complex, chain A, domain 4"/>
    <property type="match status" value="1"/>
</dbReference>
<evidence type="ECO:0000256" key="2">
    <source>
        <dbReference type="ARBA" id="ARBA00022761"/>
    </source>
</evidence>
<dbReference type="Pfam" id="PF09172">
    <property type="entry name" value="Vit_open_b-sht"/>
    <property type="match status" value="1"/>
</dbReference>
<dbReference type="InterPro" id="IPR001747">
    <property type="entry name" value="Vitellogenin_N"/>
</dbReference>
<sequence length="1697" mass="197998">MRFVVLLTLVATALAQQNKNEYDRIFDQSTIKTKTSFKGGDTSYTFAYQAQMKTLNPVIKSQSTGIKFKCLVLVNFLNEGSGNFRVRMELQNPQFFATAENPSHNYQIPTQTNIPIKQDILQELQRHIFFRYRNGVVKHIFHKNNEETLVVNLKRGIINLFSVDTLQQNFDETPFSKKLEKTIHGICNCSYTVLNEKEDVYNITKTIHTDQCRNNRNVFLSSIQSENRNSDSSSNTIRQQTTMNIELYQVQSNFKIFSVNATGLTMLYLLGEKQQPVMGTTHQILRLVQEKKTSKTYDYPIWRARDLMFYSPPQRTTLHRLNYKDTQKLGQFVHDTLVKLSTDHGDVTKPFTKEYGFKMMTLVNTLRPMRFNQLNIVWDKCLGNPKIRDLFMRFYSMLRTYDSMNLLNRKLRDDAGYVKPGMMINYFQMMTSPDYTDRQMVVKMKEICSSYYVRTKSQVQRACLLTAATLRRRFCSEKMCLWLQMPTEIRRNMAIQKFITLSEFEQIDYIQIAKSGSHSQMIQPLMSIIKNNDVSIRVRRYAILALAPLARSQTRTRVTNHLLKLLLHDTKQHEDLRRAVFQVLLENPTPSIISTCANYMIKERSVNIRRFIFDRLQSIARSKPDEGFQESKPAAQSAINFIKTQNLVPSNLRWIPQHYSGILKSPATGFSNMKISWDSQIHYTNESFLPKYILGQFDAKIFGRRFNLMDFQLETQGVQEFLARLSGYSPKDASNQTDLRLHCDVRLFGTQWWRDSRTFQHKENSAGNTPSEKFYTWKKLAEFVRNGLKMNAQKVFIPVETIIRIPTPTGFPFVYNMTSLLMHKMENFVQTKTPSLLDIPSFFFKTQEFKGDLIHKQRSLLFARGSVYFESPIATAGFHHNKTLNISFDAQLSMKANIARMEYTTDLELPKQPEMVTIDNGIEMFVQHHIDAENKKTEFTYKGMPVPFHSDSHKFVQDKDDAKSPKTDFSKLAPTMFLKLKGKKDQQKQKVSKYLVTRSNGDITISENSPQVWRMIPTNGNTRVVTLMAPGKGFINIDKRTKRIRMSKEKKTYFIVDFVSEGIQLKTVLPTDQVSQPKDNLKDMMKNITNMVNHYRKAGLNLDEIENAQKMIDEMTCESNCVDVYHFYYDETQRRWRPTKESEQLTTTFIAEIQKTSKHHYQNELYKSSKCYWTFPIPYCLSGIISKDGDQAVMTTKQFFKPMIQKFKLHHDVEKIQMKLEPSGNDDNRKYTFTVTSENSDKKFEMVWQHDKKLRQFEFDVYPDVTESRDRFMCMKMKYPENTLDMSVSFDKKCQEQHFKLTNLDKSGKARLSTYSMDFDWMVKFDDSIPVSTKFIPRSKWFYRQLKKFTQDDEIDEDDYDETTRGENKRMRSVKGDGYVSLISANQIRVRVNNSKHGFEKIFRVPTYLDRMPFGSKSYTFIGQMSDKIDRSVCIHKGNQFRTFDQVVYQYDTKKTKCEYTLMKTYTKDVSNIEVYVNNLDKEMKQMRIIYGDSEIQIKPKNTNQIPEVLVNGRRQRITASSLSRDGNKVTLANGGVIDFVWIPETKALFFFTKEMGIEIYAGGRAVHIRMSRFMSGKIHGMCGDMNSEQDLEMRAPEMVEVEDVTLFGLSWIVNGKKCTSSGCQFQRKDFQRLRRTNNRETWSCTTLVALPQCFSGCYPKKTTTLQNVPVKCTGRDRNTVQRMMDVSATTECQCSC</sequence>
<keyword evidence="3" id="KW-1015">Disulfide bond</keyword>
<dbReference type="InterPro" id="IPR001846">
    <property type="entry name" value="VWF_type-D"/>
</dbReference>
<dbReference type="EnsemblMetazoa" id="CLYHEMT011250.1">
    <property type="protein sequence ID" value="CLYHEMP011250.1"/>
    <property type="gene ID" value="CLYHEMG011250"/>
</dbReference>
<dbReference type="Proteomes" id="UP000594262">
    <property type="component" value="Unplaced"/>
</dbReference>
<dbReference type="PROSITE" id="PS51233">
    <property type="entry name" value="VWFD"/>
    <property type="match status" value="1"/>
</dbReference>
<dbReference type="Gene3D" id="2.30.230.10">
    <property type="entry name" value="Lipovitellin, beta-sheet shell regions, chain A"/>
    <property type="match status" value="1"/>
</dbReference>
<feature type="signal peptide" evidence="6">
    <location>
        <begin position="1"/>
        <end position="15"/>
    </location>
</feature>
<keyword evidence="1 6" id="KW-0732">Signal</keyword>
<dbReference type="SUPFAM" id="SSF48431">
    <property type="entry name" value="Lipovitellin-phosvitin complex, superhelical domain"/>
    <property type="match status" value="1"/>
</dbReference>
<dbReference type="SMART" id="SM01169">
    <property type="entry name" value="DUF1943"/>
    <property type="match status" value="1"/>
</dbReference>
<keyword evidence="10" id="KW-1185">Reference proteome</keyword>
<keyword evidence="2" id="KW-0758">Storage protein</keyword>
<dbReference type="Pfam" id="PF01347">
    <property type="entry name" value="Vitellogenin_N"/>
    <property type="match status" value="1"/>
</dbReference>
<keyword evidence="4" id="KW-0325">Glycoprotein</keyword>
<evidence type="ECO:0008006" key="11">
    <source>
        <dbReference type="Google" id="ProtNLM"/>
    </source>
</evidence>
<comment type="caution">
    <text evidence="5">Lacks conserved residue(s) required for the propagation of feature annotation.</text>
</comment>
<feature type="chain" id="PRO_5029594480" description="Vitellogenin" evidence="6">
    <location>
        <begin position="16"/>
        <end position="1697"/>
    </location>
</feature>
<dbReference type="SMART" id="SM00638">
    <property type="entry name" value="LPD_N"/>
    <property type="match status" value="1"/>
</dbReference>
<reference evidence="9" key="1">
    <citation type="submission" date="2021-01" db="UniProtKB">
        <authorList>
            <consortium name="EnsemblMetazoa"/>
        </authorList>
    </citation>
    <scope>IDENTIFICATION</scope>
</reference>
<evidence type="ECO:0000256" key="3">
    <source>
        <dbReference type="ARBA" id="ARBA00023157"/>
    </source>
</evidence>
<dbReference type="GeneID" id="136803750"/>
<dbReference type="PANTHER" id="PTHR23345:SF15">
    <property type="entry name" value="VITELLOGENIN 1-RELATED"/>
    <property type="match status" value="1"/>
</dbReference>
<feature type="domain" description="Vitellogenin" evidence="7">
    <location>
        <begin position="37"/>
        <end position="693"/>
    </location>
</feature>
<accession>A0A7M5VG56</accession>
<dbReference type="OrthoDB" id="5956066at2759"/>
<protein>
    <recommendedName>
        <fullName evidence="11">Vitellogenin</fullName>
    </recommendedName>
</protein>
<dbReference type="InterPro" id="IPR011030">
    <property type="entry name" value="Lipovitellin_superhlx_dom"/>
</dbReference>
<evidence type="ECO:0000256" key="6">
    <source>
        <dbReference type="SAM" id="SignalP"/>
    </source>
</evidence>
<dbReference type="PROSITE" id="PS51211">
    <property type="entry name" value="VITELLOGENIN"/>
    <property type="match status" value="1"/>
</dbReference>
<dbReference type="Gene3D" id="1.25.10.20">
    <property type="entry name" value="Vitellinogen, superhelical"/>
    <property type="match status" value="1"/>
</dbReference>
<evidence type="ECO:0000256" key="1">
    <source>
        <dbReference type="ARBA" id="ARBA00022729"/>
    </source>
</evidence>
<evidence type="ECO:0000256" key="4">
    <source>
        <dbReference type="ARBA" id="ARBA00023180"/>
    </source>
</evidence>
<name>A0A7M5VG56_9CNID</name>
<dbReference type="PANTHER" id="PTHR23345">
    <property type="entry name" value="VITELLOGENIN-RELATED"/>
    <property type="match status" value="1"/>
</dbReference>
<dbReference type="GO" id="GO:0005319">
    <property type="term" value="F:lipid transporter activity"/>
    <property type="evidence" value="ECO:0007669"/>
    <property type="project" value="InterPro"/>
</dbReference>
<dbReference type="RefSeq" id="XP_066916574.1">
    <property type="nucleotide sequence ID" value="XM_067060473.1"/>
</dbReference>
<dbReference type="Pfam" id="PF00094">
    <property type="entry name" value="VWD"/>
    <property type="match status" value="1"/>
</dbReference>
<dbReference type="GO" id="GO:0045735">
    <property type="term" value="F:nutrient reservoir activity"/>
    <property type="evidence" value="ECO:0007669"/>
    <property type="project" value="UniProtKB-KW"/>
</dbReference>
<dbReference type="InterPro" id="IPR015819">
    <property type="entry name" value="Lipid_transp_b-sht_shell"/>
</dbReference>
<evidence type="ECO:0000313" key="9">
    <source>
        <dbReference type="EnsemblMetazoa" id="CLYHEMP011250.1"/>
    </source>
</evidence>
<dbReference type="InterPro" id="IPR015816">
    <property type="entry name" value="Vitellinogen_b-sht_N"/>
</dbReference>
<feature type="domain" description="VWFD" evidence="8">
    <location>
        <begin position="1432"/>
        <end position="1620"/>
    </location>
</feature>